<evidence type="ECO:0000256" key="1">
    <source>
        <dbReference type="SAM" id="MobiDB-lite"/>
    </source>
</evidence>
<organism evidence="2 3">
    <name type="scientific">Beauveria bassiana</name>
    <name type="common">White muscardine disease fungus</name>
    <name type="synonym">Tritirachium shiotae</name>
    <dbReference type="NCBI Taxonomy" id="176275"/>
    <lineage>
        <taxon>Eukaryota</taxon>
        <taxon>Fungi</taxon>
        <taxon>Dikarya</taxon>
        <taxon>Ascomycota</taxon>
        <taxon>Pezizomycotina</taxon>
        <taxon>Sordariomycetes</taxon>
        <taxon>Hypocreomycetidae</taxon>
        <taxon>Hypocreales</taxon>
        <taxon>Cordycipitaceae</taxon>
        <taxon>Beauveria</taxon>
    </lineage>
</organism>
<dbReference type="Proteomes" id="UP000235728">
    <property type="component" value="Unassembled WGS sequence"/>
</dbReference>
<feature type="region of interest" description="Disordered" evidence="1">
    <location>
        <begin position="262"/>
        <end position="283"/>
    </location>
</feature>
<proteinExistence type="predicted"/>
<evidence type="ECO:0000313" key="3">
    <source>
        <dbReference type="Proteomes" id="UP000235728"/>
    </source>
</evidence>
<dbReference type="OMA" id="YLDARIH"/>
<evidence type="ECO:0008006" key="4">
    <source>
        <dbReference type="Google" id="ProtNLM"/>
    </source>
</evidence>
<feature type="compositionally biased region" description="Basic residues" evidence="1">
    <location>
        <begin position="510"/>
        <end position="522"/>
    </location>
</feature>
<feature type="compositionally biased region" description="Low complexity" evidence="1">
    <location>
        <begin position="462"/>
        <end position="478"/>
    </location>
</feature>
<sequence>MNGEEQEWFLLTVVVSRTALAKISKTERPLDLGYLDARIHDLLEIQSRQRDKDFDTALLPVTRSQAATNETGEIEYDSVTEVPDYDMDEECEKEAHRALVADGGRPLYPIRLLRDVLDNADNYRADMLRPFWDHPRPVLSRHEIFQRQQMRWRDFRHWQLDNRGIKEADDGYRAYVSQLREWYLKTPDTNLLAELDADLAADPLCLAGPGTEWRLQQKRRAWKRCFQREPGCREFSSYRIAAHTRLARHGFTYSYAIDDDGNNDNNDVHDDDDNKNNNDPRRCREFQLDEDPKRQDALTTWLEYLCFEYWWQDHYDMCLRRRQTEHDAAWAKLKGSGLLLPDETAQLIPTDACRTRRYDDMCRTRVAVLAAQGELAKAAAQGRLAKRKMTQRLEAAIEADDRAKARSRAMAQFIKETEEYRAAQEDVKNQPVLVEWVSQQLELVREEARVVRGAKNGEGEGAVASAATQLPPAATTQPESKSRRKRSRNEVVDDGDGNGDQDGSSEGTAMKRRKSASCRRARTPMMAPTMAPTIERTATVASSRIATTTTRGRKGKENAAVAKRPLRQKRQDKTVAGRRTGSKTKPETTVAAPRQGSRRSARIQAGAVTHTKI</sequence>
<feature type="compositionally biased region" description="Basic and acidic residues" evidence="1">
    <location>
        <begin position="266"/>
        <end position="283"/>
    </location>
</feature>
<reference evidence="2 3" key="1">
    <citation type="journal article" date="2016" name="Appl. Microbiol. Biotechnol.">
        <title>Characterization of T-DNA insertion mutants with decreased virulence in the entomopathogenic fungus Beauveria bassiana JEF-007.</title>
        <authorList>
            <person name="Kim S."/>
            <person name="Lee S.J."/>
            <person name="Nai Y.S."/>
            <person name="Yu J.S."/>
            <person name="Lee M.R."/>
            <person name="Yang Y.T."/>
            <person name="Kim J.S."/>
        </authorList>
    </citation>
    <scope>NUCLEOTIDE SEQUENCE [LARGE SCALE GENOMIC DNA]</scope>
    <source>
        <strain evidence="2 3">JEF-007</strain>
    </source>
</reference>
<feature type="region of interest" description="Disordered" evidence="1">
    <location>
        <begin position="546"/>
        <end position="613"/>
    </location>
</feature>
<dbReference type="AlphaFoldDB" id="A0A2N6NKV9"/>
<dbReference type="EMBL" id="MRVG01000006">
    <property type="protein sequence ID" value="PMB67901.1"/>
    <property type="molecule type" value="Genomic_DNA"/>
</dbReference>
<protein>
    <recommendedName>
        <fullName evidence="4">Ankyrin 2,3/unc44</fullName>
    </recommendedName>
</protein>
<evidence type="ECO:0000313" key="2">
    <source>
        <dbReference type="EMBL" id="PMB67901.1"/>
    </source>
</evidence>
<accession>A0A2N6NKV9</accession>
<comment type="caution">
    <text evidence="2">The sequence shown here is derived from an EMBL/GenBank/DDBJ whole genome shotgun (WGS) entry which is preliminary data.</text>
</comment>
<name>A0A2N6NKV9_BEABA</name>
<gene>
    <name evidence="2" type="ORF">BM221_006076</name>
</gene>
<feature type="region of interest" description="Disordered" evidence="1">
    <location>
        <begin position="455"/>
        <end position="529"/>
    </location>
</feature>